<dbReference type="EnsemblProtists" id="HpaT810649">
    <property type="protein sequence ID" value="HpaP810649"/>
    <property type="gene ID" value="HpaG810649"/>
</dbReference>
<dbReference type="InParanoid" id="M4BVV5"/>
<reference evidence="1" key="2">
    <citation type="submission" date="2015-06" db="UniProtKB">
        <authorList>
            <consortium name="EnsemblProtists"/>
        </authorList>
    </citation>
    <scope>IDENTIFICATION</scope>
    <source>
        <strain evidence="1">Emoy2</strain>
    </source>
</reference>
<dbReference type="STRING" id="559515.M4BVV5"/>
<sequence>MPGNSLARLSHLGTSWAVVLMDCIFLRDMFSASQTRKGNDNEAKYPVGYPLVDMLIFVFACKYLVKFFHNHHVVKACLKEAQKAKSLCYLVRPAPTRWGTAQAMCASVLVSELLTHSIVSAREFVVGTAAHKSKRQKIKDIVTGNDFVVKHT</sequence>
<dbReference type="eggNOG" id="ENOG502RS02">
    <property type="taxonomic scope" value="Eukaryota"/>
</dbReference>
<evidence type="ECO:0000313" key="1">
    <source>
        <dbReference type="EnsemblProtists" id="HpaP810649"/>
    </source>
</evidence>
<dbReference type="HOGENOM" id="CLU_131221_0_0_1"/>
<organism evidence="1 2">
    <name type="scientific">Hyaloperonospora arabidopsidis (strain Emoy2)</name>
    <name type="common">Downy mildew agent</name>
    <name type="synonym">Peronospora arabidopsidis</name>
    <dbReference type="NCBI Taxonomy" id="559515"/>
    <lineage>
        <taxon>Eukaryota</taxon>
        <taxon>Sar</taxon>
        <taxon>Stramenopiles</taxon>
        <taxon>Oomycota</taxon>
        <taxon>Peronosporomycetes</taxon>
        <taxon>Peronosporales</taxon>
        <taxon>Peronosporaceae</taxon>
        <taxon>Hyaloperonospora</taxon>
    </lineage>
</organism>
<name>M4BVV5_HYAAE</name>
<reference evidence="2" key="1">
    <citation type="journal article" date="2010" name="Science">
        <title>Signatures of adaptation to obligate biotrophy in the Hyaloperonospora arabidopsidis genome.</title>
        <authorList>
            <person name="Baxter L."/>
            <person name="Tripathy S."/>
            <person name="Ishaque N."/>
            <person name="Boot N."/>
            <person name="Cabral A."/>
            <person name="Kemen E."/>
            <person name="Thines M."/>
            <person name="Ah-Fong A."/>
            <person name="Anderson R."/>
            <person name="Badejoko W."/>
            <person name="Bittner-Eddy P."/>
            <person name="Boore J.L."/>
            <person name="Chibucos M.C."/>
            <person name="Coates M."/>
            <person name="Dehal P."/>
            <person name="Delehaunty K."/>
            <person name="Dong S."/>
            <person name="Downton P."/>
            <person name="Dumas B."/>
            <person name="Fabro G."/>
            <person name="Fronick C."/>
            <person name="Fuerstenberg S.I."/>
            <person name="Fulton L."/>
            <person name="Gaulin E."/>
            <person name="Govers F."/>
            <person name="Hughes L."/>
            <person name="Humphray S."/>
            <person name="Jiang R.H."/>
            <person name="Judelson H."/>
            <person name="Kamoun S."/>
            <person name="Kyung K."/>
            <person name="Meijer H."/>
            <person name="Minx P."/>
            <person name="Morris P."/>
            <person name="Nelson J."/>
            <person name="Phuntumart V."/>
            <person name="Qutob D."/>
            <person name="Rehmany A."/>
            <person name="Rougon-Cardoso A."/>
            <person name="Ryden P."/>
            <person name="Torto-Alalibo T."/>
            <person name="Studholme D."/>
            <person name="Wang Y."/>
            <person name="Win J."/>
            <person name="Wood J."/>
            <person name="Clifton S.W."/>
            <person name="Rogers J."/>
            <person name="Van den Ackerveken G."/>
            <person name="Jones J.D."/>
            <person name="McDowell J.M."/>
            <person name="Beynon J."/>
            <person name="Tyler B.M."/>
        </authorList>
    </citation>
    <scope>NUCLEOTIDE SEQUENCE [LARGE SCALE GENOMIC DNA]</scope>
    <source>
        <strain evidence="2">Emoy2</strain>
    </source>
</reference>
<dbReference type="AlphaFoldDB" id="M4BVV5"/>
<dbReference type="EMBL" id="JH597987">
    <property type="status" value="NOT_ANNOTATED_CDS"/>
    <property type="molecule type" value="Genomic_DNA"/>
</dbReference>
<protein>
    <submittedName>
        <fullName evidence="1">Uncharacterized protein</fullName>
    </submittedName>
</protein>
<evidence type="ECO:0000313" key="2">
    <source>
        <dbReference type="Proteomes" id="UP000011713"/>
    </source>
</evidence>
<accession>M4BVV5</accession>
<proteinExistence type="predicted"/>
<dbReference type="Proteomes" id="UP000011713">
    <property type="component" value="Unassembled WGS sequence"/>
</dbReference>
<keyword evidence="2" id="KW-1185">Reference proteome</keyword>
<dbReference type="VEuPathDB" id="FungiDB:HpaG810649"/>